<feature type="compositionally biased region" description="Basic and acidic residues" evidence="1">
    <location>
        <begin position="118"/>
        <end position="136"/>
    </location>
</feature>
<dbReference type="Gramene" id="OIS99687">
    <property type="protein sequence ID" value="OIS99687"/>
    <property type="gene ID" value="A4A49_25797"/>
</dbReference>
<protein>
    <submittedName>
        <fullName evidence="2">Uncharacterized protein</fullName>
    </submittedName>
</protein>
<feature type="compositionally biased region" description="Basic and acidic residues" evidence="1">
    <location>
        <begin position="153"/>
        <end position="162"/>
    </location>
</feature>
<reference evidence="2" key="1">
    <citation type="submission" date="2016-11" db="EMBL/GenBank/DDBJ databases">
        <title>The genome of Nicotiana attenuata.</title>
        <authorList>
            <person name="Xu S."/>
            <person name="Brockmoeller T."/>
            <person name="Gaquerel E."/>
            <person name="Navarro A."/>
            <person name="Kuhl H."/>
            <person name="Gase K."/>
            <person name="Ling Z."/>
            <person name="Zhou W."/>
            <person name="Kreitzer C."/>
            <person name="Stanke M."/>
            <person name="Tang H."/>
            <person name="Lyons E."/>
            <person name="Pandey P."/>
            <person name="Pandey S.P."/>
            <person name="Timmermann B."/>
            <person name="Baldwin I.T."/>
        </authorList>
    </citation>
    <scope>NUCLEOTIDE SEQUENCE [LARGE SCALE GENOMIC DNA]</scope>
    <source>
        <strain evidence="2">UT</strain>
    </source>
</reference>
<comment type="caution">
    <text evidence="2">The sequence shown here is derived from an EMBL/GenBank/DDBJ whole genome shotgun (WGS) entry which is preliminary data.</text>
</comment>
<feature type="region of interest" description="Disordered" evidence="1">
    <location>
        <begin position="309"/>
        <end position="377"/>
    </location>
</feature>
<proteinExistence type="predicted"/>
<organism evidence="2 3">
    <name type="scientific">Nicotiana attenuata</name>
    <name type="common">Coyote tobacco</name>
    <dbReference type="NCBI Taxonomy" id="49451"/>
    <lineage>
        <taxon>Eukaryota</taxon>
        <taxon>Viridiplantae</taxon>
        <taxon>Streptophyta</taxon>
        <taxon>Embryophyta</taxon>
        <taxon>Tracheophyta</taxon>
        <taxon>Spermatophyta</taxon>
        <taxon>Magnoliopsida</taxon>
        <taxon>eudicotyledons</taxon>
        <taxon>Gunneridae</taxon>
        <taxon>Pentapetalae</taxon>
        <taxon>asterids</taxon>
        <taxon>lamiids</taxon>
        <taxon>Solanales</taxon>
        <taxon>Solanaceae</taxon>
        <taxon>Nicotianoideae</taxon>
        <taxon>Nicotianeae</taxon>
        <taxon>Nicotiana</taxon>
    </lineage>
</organism>
<feature type="region of interest" description="Disordered" evidence="1">
    <location>
        <begin position="41"/>
        <end position="162"/>
    </location>
</feature>
<dbReference type="AlphaFoldDB" id="A0A1J6IGN4"/>
<sequence>MLRIKARIRQLWGHTVDNKQGKEADKGKGKAKLEEVATKNKFNALEVEEAHQPILQITEGKGEDLSNGKKKEHGENQSKKGYEKEKEGNTGASSPNPNSGVRVGKDANTKPVGEDNQQELKHVKKEAVEKVLKDQHNGNLAKANPIVPSDQSTDEKTNKESTIDWVHRRFGTRKEELRQLNVTKNQSCQDMSSQTFADSGQLENLDEINSRKAGGSDAIEILAYVDSVSMYALENKLDDNVKVRDDTVGSENNSEKNDEHAIVPRASEEIEEVPMEYGTDQIMQLQLNVPLKTPLQHLHDLVTHNVAPIDEDLMRQNPMEDEGDDESTEENFKQVARDGDLSPTASAKGGKKTKKNQNKESQQPLRIMPRRATSISK</sequence>
<keyword evidence="3" id="KW-1185">Reference proteome</keyword>
<feature type="compositionally biased region" description="Acidic residues" evidence="1">
    <location>
        <begin position="319"/>
        <end position="329"/>
    </location>
</feature>
<dbReference type="Proteomes" id="UP000187609">
    <property type="component" value="Unassembled WGS sequence"/>
</dbReference>
<feature type="compositionally biased region" description="Basic and acidic residues" evidence="1">
    <location>
        <begin position="60"/>
        <end position="88"/>
    </location>
</feature>
<feature type="compositionally biased region" description="Polar residues" evidence="1">
    <location>
        <begin position="90"/>
        <end position="99"/>
    </location>
</feature>
<dbReference type="EMBL" id="MJEQ01037190">
    <property type="protein sequence ID" value="OIS99687.1"/>
    <property type="molecule type" value="Genomic_DNA"/>
</dbReference>
<evidence type="ECO:0000256" key="1">
    <source>
        <dbReference type="SAM" id="MobiDB-lite"/>
    </source>
</evidence>
<gene>
    <name evidence="2" type="ORF">A4A49_25797</name>
</gene>
<evidence type="ECO:0000313" key="3">
    <source>
        <dbReference type="Proteomes" id="UP000187609"/>
    </source>
</evidence>
<name>A0A1J6IGN4_NICAT</name>
<accession>A0A1J6IGN4</accession>
<evidence type="ECO:0000313" key="2">
    <source>
        <dbReference type="EMBL" id="OIS99687.1"/>
    </source>
</evidence>
<feature type="compositionally biased region" description="Basic and acidic residues" evidence="1">
    <location>
        <begin position="330"/>
        <end position="340"/>
    </location>
</feature>